<sequence>MRLYTRTGASALTDPATGIVYEADEQGGFNFPDDLSDGLRRFAVRGQPMWEDDIERQRRMINEELERRKDPATLLDAVQQILSAAKGTQVPIAPPQPEPVDGPEQAKPPRKRAAAKSVSPDC</sequence>
<keyword evidence="3" id="KW-1185">Reference proteome</keyword>
<dbReference type="EMBL" id="JBHFAB010000013">
    <property type="protein sequence ID" value="MFC1418596.1"/>
    <property type="molecule type" value="Genomic_DNA"/>
</dbReference>
<protein>
    <recommendedName>
        <fullName evidence="4">Tail assembly chaperone</fullName>
    </recommendedName>
</protein>
<evidence type="ECO:0000313" key="3">
    <source>
        <dbReference type="Proteomes" id="UP001592531"/>
    </source>
</evidence>
<organism evidence="2 3">
    <name type="scientific">Streptacidiphilus cavernicola</name>
    <dbReference type="NCBI Taxonomy" id="3342716"/>
    <lineage>
        <taxon>Bacteria</taxon>
        <taxon>Bacillati</taxon>
        <taxon>Actinomycetota</taxon>
        <taxon>Actinomycetes</taxon>
        <taxon>Kitasatosporales</taxon>
        <taxon>Streptomycetaceae</taxon>
        <taxon>Streptacidiphilus</taxon>
    </lineage>
</organism>
<feature type="region of interest" description="Disordered" evidence="1">
    <location>
        <begin position="87"/>
        <end position="122"/>
    </location>
</feature>
<dbReference type="RefSeq" id="WP_380537392.1">
    <property type="nucleotide sequence ID" value="NZ_JBHFAB010000013.1"/>
</dbReference>
<evidence type="ECO:0000313" key="2">
    <source>
        <dbReference type="EMBL" id="MFC1418596.1"/>
    </source>
</evidence>
<gene>
    <name evidence="2" type="ORF">ACEZDE_18455</name>
</gene>
<comment type="caution">
    <text evidence="2">The sequence shown here is derived from an EMBL/GenBank/DDBJ whole genome shotgun (WGS) entry which is preliminary data.</text>
</comment>
<reference evidence="2 3" key="1">
    <citation type="submission" date="2024-09" db="EMBL/GenBank/DDBJ databases">
        <authorList>
            <person name="Lee S.D."/>
        </authorList>
    </citation>
    <scope>NUCLEOTIDE SEQUENCE [LARGE SCALE GENOMIC DNA]</scope>
    <source>
        <strain evidence="2 3">N8-3</strain>
    </source>
</reference>
<evidence type="ECO:0000256" key="1">
    <source>
        <dbReference type="SAM" id="MobiDB-lite"/>
    </source>
</evidence>
<evidence type="ECO:0008006" key="4">
    <source>
        <dbReference type="Google" id="ProtNLM"/>
    </source>
</evidence>
<dbReference type="Proteomes" id="UP001592531">
    <property type="component" value="Unassembled WGS sequence"/>
</dbReference>
<proteinExistence type="predicted"/>
<name>A0ABV6VYF3_9ACTN</name>
<accession>A0ABV6VYF3</accession>